<feature type="non-terminal residue" evidence="2">
    <location>
        <position position="111"/>
    </location>
</feature>
<dbReference type="Proteomes" id="UP000306628">
    <property type="component" value="Unassembled WGS sequence"/>
</dbReference>
<protein>
    <submittedName>
        <fullName evidence="2">Uncharacterized protein</fullName>
    </submittedName>
</protein>
<evidence type="ECO:0000256" key="1">
    <source>
        <dbReference type="SAM" id="MobiDB-lite"/>
    </source>
</evidence>
<gene>
    <name evidence="2" type="ORF">ETD85_09540</name>
</gene>
<dbReference type="EMBL" id="VCKX01000021">
    <property type="protein sequence ID" value="TMR36810.1"/>
    <property type="molecule type" value="Genomic_DNA"/>
</dbReference>
<keyword evidence="3" id="KW-1185">Reference proteome</keyword>
<accession>A0A5S4HD52</accession>
<sequence>MDPDLTRTIRFPPPNRSTGAKAVEKPPPPPPSGLWWQQDKSGSEPPASAPARGHFEMWNPPSGNPWSSPGEAPEEDDPGVWHDGEPEAETEAEQGPVLPDPATAAASPPQP</sequence>
<dbReference type="AlphaFoldDB" id="A0A5S4HD52"/>
<reference evidence="2 3" key="1">
    <citation type="submission" date="2019-05" db="EMBL/GenBank/DDBJ databases">
        <title>Draft genome sequence of Nonomuraea zeae DSM 100528.</title>
        <authorList>
            <person name="Saricaoglu S."/>
            <person name="Isik K."/>
        </authorList>
    </citation>
    <scope>NUCLEOTIDE SEQUENCE [LARGE SCALE GENOMIC DNA]</scope>
    <source>
        <strain evidence="2 3">DSM 100528</strain>
    </source>
</reference>
<feature type="region of interest" description="Disordered" evidence="1">
    <location>
        <begin position="1"/>
        <end position="111"/>
    </location>
</feature>
<evidence type="ECO:0000313" key="3">
    <source>
        <dbReference type="Proteomes" id="UP000306628"/>
    </source>
</evidence>
<feature type="compositionally biased region" description="Low complexity" evidence="1">
    <location>
        <begin position="58"/>
        <end position="70"/>
    </location>
</feature>
<name>A0A5S4HD52_9ACTN</name>
<evidence type="ECO:0000313" key="2">
    <source>
        <dbReference type="EMBL" id="TMR36810.1"/>
    </source>
</evidence>
<proteinExistence type="predicted"/>
<comment type="caution">
    <text evidence="2">The sequence shown here is derived from an EMBL/GenBank/DDBJ whole genome shotgun (WGS) entry which is preliminary data.</text>
</comment>
<organism evidence="2 3">
    <name type="scientific">Nonomuraea zeae</name>
    <dbReference type="NCBI Taxonomy" id="1642303"/>
    <lineage>
        <taxon>Bacteria</taxon>
        <taxon>Bacillati</taxon>
        <taxon>Actinomycetota</taxon>
        <taxon>Actinomycetes</taxon>
        <taxon>Streptosporangiales</taxon>
        <taxon>Streptosporangiaceae</taxon>
        <taxon>Nonomuraea</taxon>
    </lineage>
</organism>